<sequence length="88" mass="9420">MPVVVALTSGGGPGRELAHLYALDRPLSEAEVHRAAALVEASGARSWTQREADRLVAQALDHQHAADPTPVVLAQITVLAQRAVRRDH</sequence>
<keyword evidence="2" id="KW-1185">Reference proteome</keyword>
<name>A0A1C3NU51_9ACTN</name>
<dbReference type="Gene3D" id="1.10.600.10">
    <property type="entry name" value="Farnesyl Diphosphate Synthase"/>
    <property type="match status" value="1"/>
</dbReference>
<protein>
    <recommendedName>
        <fullName evidence="3">Polyprenyl synthetase</fullName>
    </recommendedName>
</protein>
<reference evidence="2" key="1">
    <citation type="submission" date="2016-02" db="EMBL/GenBank/DDBJ databases">
        <authorList>
            <person name="Wibberg D."/>
        </authorList>
    </citation>
    <scope>NUCLEOTIDE SEQUENCE [LARGE SCALE GENOMIC DNA]</scope>
</reference>
<proteinExistence type="predicted"/>
<dbReference type="EMBL" id="FLUV01000280">
    <property type="protein sequence ID" value="SBW18515.1"/>
    <property type="molecule type" value="Genomic_DNA"/>
</dbReference>
<dbReference type="AlphaFoldDB" id="A0A1C3NU51"/>
<gene>
    <name evidence="1" type="ORF">FDG2_0696</name>
</gene>
<accession>A0A1C3NU51</accession>
<dbReference type="InterPro" id="IPR008949">
    <property type="entry name" value="Isoprenoid_synthase_dom_sf"/>
</dbReference>
<dbReference type="Proteomes" id="UP000199013">
    <property type="component" value="Unassembled WGS sequence"/>
</dbReference>
<evidence type="ECO:0008006" key="3">
    <source>
        <dbReference type="Google" id="ProtNLM"/>
    </source>
</evidence>
<evidence type="ECO:0000313" key="1">
    <source>
        <dbReference type="EMBL" id="SBW18515.1"/>
    </source>
</evidence>
<evidence type="ECO:0000313" key="2">
    <source>
        <dbReference type="Proteomes" id="UP000199013"/>
    </source>
</evidence>
<organism evidence="1 2">
    <name type="scientific">Candidatus Protofrankia californiensis</name>
    <dbReference type="NCBI Taxonomy" id="1839754"/>
    <lineage>
        <taxon>Bacteria</taxon>
        <taxon>Bacillati</taxon>
        <taxon>Actinomycetota</taxon>
        <taxon>Actinomycetes</taxon>
        <taxon>Frankiales</taxon>
        <taxon>Frankiaceae</taxon>
        <taxon>Protofrankia</taxon>
    </lineage>
</organism>